<gene>
    <name evidence="1" type="ORF">I5589_03005</name>
</gene>
<proteinExistence type="predicted"/>
<name>A0ABS1APG9_BURVI</name>
<protein>
    <recommendedName>
        <fullName evidence="3">Helix-turn-helix domain-containing protein</fullName>
    </recommendedName>
</protein>
<comment type="caution">
    <text evidence="1">The sequence shown here is derived from an EMBL/GenBank/DDBJ whole genome shotgun (WGS) entry which is preliminary data.</text>
</comment>
<keyword evidence="2" id="KW-1185">Reference proteome</keyword>
<dbReference type="RefSeq" id="WP_200090922.1">
    <property type="nucleotide sequence ID" value="NZ_JADVKH010000004.1"/>
</dbReference>
<organism evidence="1 2">
    <name type="scientific">Burkholderia vietnamiensis</name>
    <dbReference type="NCBI Taxonomy" id="60552"/>
    <lineage>
        <taxon>Bacteria</taxon>
        <taxon>Pseudomonadati</taxon>
        <taxon>Pseudomonadota</taxon>
        <taxon>Betaproteobacteria</taxon>
        <taxon>Burkholderiales</taxon>
        <taxon>Burkholderiaceae</taxon>
        <taxon>Burkholderia</taxon>
        <taxon>Burkholderia cepacia complex</taxon>
    </lineage>
</organism>
<evidence type="ECO:0008006" key="3">
    <source>
        <dbReference type="Google" id="ProtNLM"/>
    </source>
</evidence>
<accession>A0ABS1APG9</accession>
<dbReference type="Proteomes" id="UP000808215">
    <property type="component" value="Unassembled WGS sequence"/>
</dbReference>
<sequence>MRYPNLRYGNPAELRHYADGRTIKQLARELRRSERSVHDWLTGRERVPFWVPELLRLRRFEHWHRVREMTWATIAAKESARACATFASAVPCAANDPIAQYPALVQLELIPPAPAARWSA</sequence>
<dbReference type="EMBL" id="JADVKH010000004">
    <property type="protein sequence ID" value="MBJ9686043.1"/>
    <property type="molecule type" value="Genomic_DNA"/>
</dbReference>
<evidence type="ECO:0000313" key="2">
    <source>
        <dbReference type="Proteomes" id="UP000808215"/>
    </source>
</evidence>
<reference evidence="1 2" key="1">
    <citation type="submission" date="2020-11" db="EMBL/GenBank/DDBJ databases">
        <title>Enhanced detection system for hospital associated transmission using whole genome sequencing surveillance.</title>
        <authorList>
            <person name="Harrison L.H."/>
            <person name="Van Tyne D."/>
            <person name="Marsh J.W."/>
            <person name="Griffith M.P."/>
            <person name="Snyder D.J."/>
            <person name="Cooper V.S."/>
            <person name="Mustapha M."/>
        </authorList>
    </citation>
    <scope>NUCLEOTIDE SEQUENCE [LARGE SCALE GENOMIC DNA]</scope>
    <source>
        <strain evidence="1 2">BC00020</strain>
    </source>
</reference>
<evidence type="ECO:0000313" key="1">
    <source>
        <dbReference type="EMBL" id="MBJ9686043.1"/>
    </source>
</evidence>